<evidence type="ECO:0000256" key="1">
    <source>
        <dbReference type="SAM" id="SignalP"/>
    </source>
</evidence>
<dbReference type="Gene3D" id="2.60.120.40">
    <property type="match status" value="1"/>
</dbReference>
<organism evidence="2 3">
    <name type="scientific">Chryseobacterium polytrichastri</name>
    <dbReference type="NCBI Taxonomy" id="1302687"/>
    <lineage>
        <taxon>Bacteria</taxon>
        <taxon>Pseudomonadati</taxon>
        <taxon>Bacteroidota</taxon>
        <taxon>Flavobacteriia</taxon>
        <taxon>Flavobacteriales</taxon>
        <taxon>Weeksellaceae</taxon>
        <taxon>Chryseobacterium group</taxon>
        <taxon>Chryseobacterium</taxon>
    </lineage>
</organism>
<evidence type="ECO:0008006" key="4">
    <source>
        <dbReference type="Google" id="ProtNLM"/>
    </source>
</evidence>
<gene>
    <name evidence="2" type="ORF">SAMN05444267_101422</name>
</gene>
<dbReference type="SUPFAM" id="SSF49842">
    <property type="entry name" value="TNF-like"/>
    <property type="match status" value="1"/>
</dbReference>
<dbReference type="EMBL" id="FRAV01000014">
    <property type="protein sequence ID" value="SHL21971.1"/>
    <property type="molecule type" value="Genomic_DNA"/>
</dbReference>
<dbReference type="InterPro" id="IPR008983">
    <property type="entry name" value="Tumour_necrosis_fac-like_dom"/>
</dbReference>
<accession>A0A1M6YUI4</accession>
<evidence type="ECO:0000313" key="2">
    <source>
        <dbReference type="EMBL" id="SHL21971.1"/>
    </source>
</evidence>
<reference evidence="3" key="1">
    <citation type="submission" date="2016-11" db="EMBL/GenBank/DDBJ databases">
        <authorList>
            <person name="Varghese N."/>
            <person name="Submissions S."/>
        </authorList>
    </citation>
    <scope>NUCLEOTIDE SEQUENCE [LARGE SCALE GENOMIC DNA]</scope>
    <source>
        <strain evidence="3">DSM 26899</strain>
    </source>
</reference>
<proteinExistence type="predicted"/>
<feature type="chain" id="PRO_5013291495" description="C1q domain-containing protein" evidence="1">
    <location>
        <begin position="41"/>
        <end position="262"/>
    </location>
</feature>
<protein>
    <recommendedName>
        <fullName evidence="4">C1q domain-containing protein</fullName>
    </recommendedName>
</protein>
<name>A0A1M6YUI4_9FLAO</name>
<sequence length="262" mass="27687">MVLISSFGHEKFLTITYKINIMTKIVSSLLFLAAAATSNAQVGINTGNPRTTFHVDGGKDNASTGAPSSTQEINDFTVNSLGNVGVGTISPSVKLDIKSATPGAVKIVDGTQGEGKVLTSDEFGLASWSFTPIKYASTSSYSPIVMTNKANIWVNSGMSLTVPETGLYYLNFNARAFMGTYTDGQYWKCQLRVNESAVIGTVFGIHASSGGNNADSTSSFSNVVSLNKNDTLSLWYFGQSNNYSAVGNVDGGSSITIFRLGS</sequence>
<dbReference type="AlphaFoldDB" id="A0A1M6YUI4"/>
<feature type="signal peptide" evidence="1">
    <location>
        <begin position="1"/>
        <end position="40"/>
    </location>
</feature>
<dbReference type="Proteomes" id="UP000184364">
    <property type="component" value="Unassembled WGS sequence"/>
</dbReference>
<evidence type="ECO:0000313" key="3">
    <source>
        <dbReference type="Proteomes" id="UP000184364"/>
    </source>
</evidence>
<keyword evidence="3" id="KW-1185">Reference proteome</keyword>
<keyword evidence="1" id="KW-0732">Signal</keyword>